<sequence>MAIKTVHDTTEKTWFITFTCYGWLPLFETTKSYDLVYNWLRLINQKLDVKTVAFVIMPNHIHLILHLSEGKNLNTIISNGKRFMAYEIVKRLSQNGKLEILKRLNEACSDKEKAKGQKHKVFEPSFDAKALFTNKFMHQKINYIHHNPVSGIWKLVESFPEYPHSSAMFYENDLKHLNIDICHYLDIEG</sequence>
<organism evidence="2 3">
    <name type="scientific">Pedobacter segetis</name>
    <dbReference type="NCBI Taxonomy" id="2793069"/>
    <lineage>
        <taxon>Bacteria</taxon>
        <taxon>Pseudomonadati</taxon>
        <taxon>Bacteroidota</taxon>
        <taxon>Sphingobacteriia</taxon>
        <taxon>Sphingobacteriales</taxon>
        <taxon>Sphingobacteriaceae</taxon>
        <taxon>Pedobacter</taxon>
    </lineage>
</organism>
<dbReference type="Pfam" id="PF01797">
    <property type="entry name" value="Y1_Tnp"/>
    <property type="match status" value="1"/>
</dbReference>
<gene>
    <name evidence="2" type="ORF">I5M32_12270</name>
</gene>
<dbReference type="SUPFAM" id="SSF143422">
    <property type="entry name" value="Transposase IS200-like"/>
    <property type="match status" value="1"/>
</dbReference>
<dbReference type="SMART" id="SM01321">
    <property type="entry name" value="Y1_Tnp"/>
    <property type="match status" value="1"/>
</dbReference>
<feature type="domain" description="Transposase IS200-like" evidence="1">
    <location>
        <begin position="9"/>
        <end position="147"/>
    </location>
</feature>
<accession>A0ABS1BLG1</accession>
<protein>
    <submittedName>
        <fullName evidence="2">Transposase</fullName>
    </submittedName>
</protein>
<dbReference type="RefSeq" id="WP_200586801.1">
    <property type="nucleotide sequence ID" value="NZ_JAEHFY010000017.1"/>
</dbReference>
<evidence type="ECO:0000313" key="3">
    <source>
        <dbReference type="Proteomes" id="UP000660024"/>
    </source>
</evidence>
<dbReference type="InterPro" id="IPR002686">
    <property type="entry name" value="Transposase_17"/>
</dbReference>
<comment type="caution">
    <text evidence="2">The sequence shown here is derived from an EMBL/GenBank/DDBJ whole genome shotgun (WGS) entry which is preliminary data.</text>
</comment>
<keyword evidence="3" id="KW-1185">Reference proteome</keyword>
<evidence type="ECO:0000313" key="2">
    <source>
        <dbReference type="EMBL" id="MBK0383735.1"/>
    </source>
</evidence>
<dbReference type="PANTHER" id="PTHR36966">
    <property type="entry name" value="REP-ASSOCIATED TYROSINE TRANSPOSASE"/>
    <property type="match status" value="1"/>
</dbReference>
<dbReference type="Proteomes" id="UP000660024">
    <property type="component" value="Unassembled WGS sequence"/>
</dbReference>
<dbReference type="InterPro" id="IPR036515">
    <property type="entry name" value="Transposase_17_sf"/>
</dbReference>
<reference evidence="2 3" key="1">
    <citation type="submission" date="2020-12" db="EMBL/GenBank/DDBJ databases">
        <title>Bacterial novel species Pedobacter sp. SD-b isolated from soil.</title>
        <authorList>
            <person name="Jung H.-Y."/>
        </authorList>
    </citation>
    <scope>NUCLEOTIDE SEQUENCE [LARGE SCALE GENOMIC DNA]</scope>
    <source>
        <strain evidence="2 3">SD-b</strain>
    </source>
</reference>
<evidence type="ECO:0000259" key="1">
    <source>
        <dbReference type="SMART" id="SM01321"/>
    </source>
</evidence>
<dbReference type="InterPro" id="IPR052715">
    <property type="entry name" value="RAYT_transposase"/>
</dbReference>
<dbReference type="Gene3D" id="3.30.70.1290">
    <property type="entry name" value="Transposase IS200-like"/>
    <property type="match status" value="1"/>
</dbReference>
<dbReference type="NCBIfam" id="NF047646">
    <property type="entry name" value="REP_Tyr_transpos"/>
    <property type="match status" value="1"/>
</dbReference>
<dbReference type="EMBL" id="JAEHFY010000017">
    <property type="protein sequence ID" value="MBK0383735.1"/>
    <property type="molecule type" value="Genomic_DNA"/>
</dbReference>
<dbReference type="PANTHER" id="PTHR36966:SF1">
    <property type="entry name" value="REP-ASSOCIATED TYROSINE TRANSPOSASE"/>
    <property type="match status" value="1"/>
</dbReference>
<proteinExistence type="predicted"/>
<name>A0ABS1BLG1_9SPHI</name>